<proteinExistence type="predicted"/>
<reference evidence="2" key="1">
    <citation type="submission" date="2013-08" db="EMBL/GenBank/DDBJ databases">
        <title>Gene expansion shapes genome architecture in the human pathogen Lichtheimia corymbifera: an evolutionary genomics analysis in the ancient terrestrial Mucorales (Mucoromycotina).</title>
        <authorList>
            <person name="Schwartze V.U."/>
            <person name="Winter S."/>
            <person name="Shelest E."/>
            <person name="Marcet-Houben M."/>
            <person name="Horn F."/>
            <person name="Wehner S."/>
            <person name="Hoffmann K."/>
            <person name="Riege K."/>
            <person name="Sammeth M."/>
            <person name="Nowrousian M."/>
            <person name="Valiante V."/>
            <person name="Linde J."/>
            <person name="Jacobsen I.D."/>
            <person name="Marz M."/>
            <person name="Brakhage A.A."/>
            <person name="Gabaldon T."/>
            <person name="Bocker S."/>
            <person name="Voigt K."/>
        </authorList>
    </citation>
    <scope>NUCLEOTIDE SEQUENCE [LARGE SCALE GENOMIC DNA]</scope>
    <source>
        <strain evidence="2">FSU 9682</strain>
    </source>
</reference>
<dbReference type="VEuPathDB" id="FungiDB:LCOR_01824.1"/>
<evidence type="ECO:0000313" key="2">
    <source>
        <dbReference type="EMBL" id="CDH50102.1"/>
    </source>
</evidence>
<keyword evidence="1" id="KW-0732">Signal</keyword>
<feature type="chain" id="PRO_5001652563" evidence="1">
    <location>
        <begin position="20"/>
        <end position="212"/>
    </location>
</feature>
<organism evidence="2 3">
    <name type="scientific">Lichtheimia corymbifera JMRC:FSU:9682</name>
    <dbReference type="NCBI Taxonomy" id="1263082"/>
    <lineage>
        <taxon>Eukaryota</taxon>
        <taxon>Fungi</taxon>
        <taxon>Fungi incertae sedis</taxon>
        <taxon>Mucoromycota</taxon>
        <taxon>Mucoromycotina</taxon>
        <taxon>Mucoromycetes</taxon>
        <taxon>Mucorales</taxon>
        <taxon>Lichtheimiaceae</taxon>
        <taxon>Lichtheimia</taxon>
    </lineage>
</organism>
<protein>
    <submittedName>
        <fullName evidence="2">Uncharacterized protein</fullName>
    </submittedName>
</protein>
<keyword evidence="3" id="KW-1185">Reference proteome</keyword>
<dbReference type="EMBL" id="CBTN010000005">
    <property type="protein sequence ID" value="CDH50102.1"/>
    <property type="molecule type" value="Genomic_DNA"/>
</dbReference>
<gene>
    <name evidence="2" type="ORF">LCOR_01824.1</name>
</gene>
<evidence type="ECO:0000313" key="3">
    <source>
        <dbReference type="Proteomes" id="UP000027586"/>
    </source>
</evidence>
<sequence>MKSSLYTLSFLLGAVAVNAQMTDRQTSPAQPGGLAFAAANDRQTSPIGAGSMNFAANGDEDGNVFPSDMFFHHHPSKAMAFALAGDHQSAPVSNGGPELRQGQGEPDAVMNDMYLHHHPNKVSMAAGTPRLAADAGKRLKWREATSDVPFLTRFVDEPDTVMNDMYLHHHPNKVSMAANGGGQQLDANAGGEVPELNDMFLHHHPNKAMAYI</sequence>
<dbReference type="Proteomes" id="UP000027586">
    <property type="component" value="Unassembled WGS sequence"/>
</dbReference>
<feature type="signal peptide" evidence="1">
    <location>
        <begin position="1"/>
        <end position="19"/>
    </location>
</feature>
<comment type="caution">
    <text evidence="2">The sequence shown here is derived from an EMBL/GenBank/DDBJ whole genome shotgun (WGS) entry which is preliminary data.</text>
</comment>
<dbReference type="AlphaFoldDB" id="A0A068RKF4"/>
<accession>A0A068RKF4</accession>
<name>A0A068RKF4_9FUNG</name>
<dbReference type="OrthoDB" id="2284100at2759"/>
<evidence type="ECO:0000256" key="1">
    <source>
        <dbReference type="SAM" id="SignalP"/>
    </source>
</evidence>